<feature type="non-terminal residue" evidence="1">
    <location>
        <position position="291"/>
    </location>
</feature>
<reference evidence="1" key="1">
    <citation type="submission" date="2021-06" db="EMBL/GenBank/DDBJ databases">
        <authorList>
            <person name="Kallberg Y."/>
            <person name="Tangrot J."/>
            <person name="Rosling A."/>
        </authorList>
    </citation>
    <scope>NUCLEOTIDE SEQUENCE</scope>
    <source>
        <strain evidence="1">CL356</strain>
    </source>
</reference>
<comment type="caution">
    <text evidence="1">The sequence shown here is derived from an EMBL/GenBank/DDBJ whole genome shotgun (WGS) entry which is preliminary data.</text>
</comment>
<organism evidence="1 2">
    <name type="scientific">Acaulospora colombiana</name>
    <dbReference type="NCBI Taxonomy" id="27376"/>
    <lineage>
        <taxon>Eukaryota</taxon>
        <taxon>Fungi</taxon>
        <taxon>Fungi incertae sedis</taxon>
        <taxon>Mucoromycota</taxon>
        <taxon>Glomeromycotina</taxon>
        <taxon>Glomeromycetes</taxon>
        <taxon>Diversisporales</taxon>
        <taxon>Acaulosporaceae</taxon>
        <taxon>Acaulospora</taxon>
    </lineage>
</organism>
<name>A0ACA9QF28_9GLOM</name>
<protein>
    <submittedName>
        <fullName evidence="1">15667_t:CDS:1</fullName>
    </submittedName>
</protein>
<proteinExistence type="predicted"/>
<keyword evidence="2" id="KW-1185">Reference proteome</keyword>
<dbReference type="Proteomes" id="UP000789525">
    <property type="component" value="Unassembled WGS sequence"/>
</dbReference>
<evidence type="ECO:0000313" key="1">
    <source>
        <dbReference type="EMBL" id="CAG8748609.1"/>
    </source>
</evidence>
<gene>
    <name evidence="1" type="ORF">ACOLOM_LOCUS12582</name>
</gene>
<accession>A0ACA9QF28</accession>
<evidence type="ECO:0000313" key="2">
    <source>
        <dbReference type="Proteomes" id="UP000789525"/>
    </source>
</evidence>
<sequence length="291" mass="31652">AISSTYLHQNAGTCTSIKIAHTGMDSKKVIKNVETSIPAVVRKLHQVNTRRKPQAKDKKVGEVVPSSKYSKSEEELKQEREEAWENIQSLGIKTHSSVCLPIWSCDLSDRWISAAPTSATPINAVTNGTKSAKKSSKAHEEDDDTMSEGESEELDRKLSEKMKKSTLGSPKKKTNDVLPEEGAQTKKKKRKAEGDEESGPVKKTKLLSTSKSSTNDVPLTSDPTASSVTAKRKPSSQSDATLSSQDDELPKKRKAERAKAADFLEMEEDVLPETASSLPKASEKNASKSAA</sequence>
<feature type="non-terminal residue" evidence="1">
    <location>
        <position position="1"/>
    </location>
</feature>
<dbReference type="EMBL" id="CAJVPT010051874">
    <property type="protein sequence ID" value="CAG8748609.1"/>
    <property type="molecule type" value="Genomic_DNA"/>
</dbReference>